<feature type="compositionally biased region" description="Polar residues" evidence="1">
    <location>
        <begin position="57"/>
        <end position="87"/>
    </location>
</feature>
<keyword evidence="3" id="KW-1185">Reference proteome</keyword>
<dbReference type="AlphaFoldDB" id="A0A8S1SEZ1"/>
<sequence>MGTSICVKGSKQTQEEIKTRSQCLSKIIGPPHLFKPTPVISILITDEQVEKEESPKNELSQSQNGRRSEQLQFYTAQQSEEIDSQQQNPWIKKNFAIEAINISKFKNDDMNNSNNGNLNGNLNNSFEQKNPMAEPSKHKPALRKRSGQESSNISISVGSQRSIKKVSFDKKQQVVYTKYKN</sequence>
<dbReference type="Proteomes" id="UP000683925">
    <property type="component" value="Unassembled WGS sequence"/>
</dbReference>
<dbReference type="OMA" id="NDDMNNS"/>
<name>A0A8S1SEZ1_PAROT</name>
<dbReference type="EMBL" id="CAJJDP010000009">
    <property type="protein sequence ID" value="CAD8138895.1"/>
    <property type="molecule type" value="Genomic_DNA"/>
</dbReference>
<evidence type="ECO:0000256" key="1">
    <source>
        <dbReference type="SAM" id="MobiDB-lite"/>
    </source>
</evidence>
<protein>
    <submittedName>
        <fullName evidence="2">Uncharacterized protein</fullName>
    </submittedName>
</protein>
<feature type="region of interest" description="Disordered" evidence="1">
    <location>
        <begin position="45"/>
        <end position="87"/>
    </location>
</feature>
<proteinExistence type="predicted"/>
<feature type="region of interest" description="Disordered" evidence="1">
    <location>
        <begin position="105"/>
        <end position="181"/>
    </location>
</feature>
<reference evidence="2" key="1">
    <citation type="submission" date="2021-01" db="EMBL/GenBank/DDBJ databases">
        <authorList>
            <consortium name="Genoscope - CEA"/>
            <person name="William W."/>
        </authorList>
    </citation>
    <scope>NUCLEOTIDE SEQUENCE</scope>
</reference>
<evidence type="ECO:0000313" key="2">
    <source>
        <dbReference type="EMBL" id="CAD8138895.1"/>
    </source>
</evidence>
<dbReference type="OrthoDB" id="301990at2759"/>
<evidence type="ECO:0000313" key="3">
    <source>
        <dbReference type="Proteomes" id="UP000683925"/>
    </source>
</evidence>
<gene>
    <name evidence="2" type="ORF">POCTA_138.1.T0100122</name>
</gene>
<organism evidence="2 3">
    <name type="scientific">Paramecium octaurelia</name>
    <dbReference type="NCBI Taxonomy" id="43137"/>
    <lineage>
        <taxon>Eukaryota</taxon>
        <taxon>Sar</taxon>
        <taxon>Alveolata</taxon>
        <taxon>Ciliophora</taxon>
        <taxon>Intramacronucleata</taxon>
        <taxon>Oligohymenophorea</taxon>
        <taxon>Peniculida</taxon>
        <taxon>Parameciidae</taxon>
        <taxon>Paramecium</taxon>
    </lineage>
</organism>
<comment type="caution">
    <text evidence="2">The sequence shown here is derived from an EMBL/GenBank/DDBJ whole genome shotgun (WGS) entry which is preliminary data.</text>
</comment>
<feature type="compositionally biased region" description="Polar residues" evidence="1">
    <location>
        <begin position="148"/>
        <end position="161"/>
    </location>
</feature>
<feature type="compositionally biased region" description="Low complexity" evidence="1">
    <location>
        <begin position="111"/>
        <end position="125"/>
    </location>
</feature>
<accession>A0A8S1SEZ1</accession>